<protein>
    <submittedName>
        <fullName evidence="1">Uncharacterized protein YuzB, UPF0349 family</fullName>
    </submittedName>
</protein>
<dbReference type="EMBL" id="FOCQ01000014">
    <property type="protein sequence ID" value="SEN56790.1"/>
    <property type="molecule type" value="Genomic_DNA"/>
</dbReference>
<dbReference type="Proteomes" id="UP000199695">
    <property type="component" value="Unassembled WGS sequence"/>
</dbReference>
<dbReference type="STRING" id="1173111.SAMN05444955_11482"/>
<evidence type="ECO:0000313" key="2">
    <source>
        <dbReference type="Proteomes" id="UP000199695"/>
    </source>
</evidence>
<keyword evidence="2" id="KW-1185">Reference proteome</keyword>
<dbReference type="OrthoDB" id="1684419at2"/>
<dbReference type="Pfam" id="PF07293">
    <property type="entry name" value="DUF1450"/>
    <property type="match status" value="1"/>
</dbReference>
<dbReference type="InterPro" id="IPR009910">
    <property type="entry name" value="DUF1450"/>
</dbReference>
<dbReference type="RefSeq" id="WP_089971120.1">
    <property type="nucleotide sequence ID" value="NZ_FOCQ01000014.1"/>
</dbReference>
<organism evidence="1 2">
    <name type="scientific">Lihuaxuella thermophila</name>
    <dbReference type="NCBI Taxonomy" id="1173111"/>
    <lineage>
        <taxon>Bacteria</taxon>
        <taxon>Bacillati</taxon>
        <taxon>Bacillota</taxon>
        <taxon>Bacilli</taxon>
        <taxon>Bacillales</taxon>
        <taxon>Thermoactinomycetaceae</taxon>
        <taxon>Lihuaxuella</taxon>
    </lineage>
</organism>
<reference evidence="1 2" key="1">
    <citation type="submission" date="2016-10" db="EMBL/GenBank/DDBJ databases">
        <authorList>
            <person name="de Groot N.N."/>
        </authorList>
    </citation>
    <scope>NUCLEOTIDE SEQUENCE [LARGE SCALE GENOMIC DNA]</scope>
    <source>
        <strain evidence="1 2">DSM 46701</strain>
    </source>
</reference>
<name>A0A1H8HKT8_9BACL</name>
<accession>A0A1H8HKT8</accession>
<evidence type="ECO:0000313" key="1">
    <source>
        <dbReference type="EMBL" id="SEN56790.1"/>
    </source>
</evidence>
<gene>
    <name evidence="1" type="ORF">SAMN05444955_11482</name>
</gene>
<dbReference type="AlphaFoldDB" id="A0A1H8HKT8"/>
<sequence length="91" mass="10419">MRQITIEFCISNLVNGSLSVYYRLKEDFPQLEIRAERCLGYCGRCVNTFFALVDNELVEAETPDELCENIIYTIAEKTFTPNSYSGGRSTF</sequence>
<proteinExistence type="predicted"/>